<dbReference type="AlphaFoldDB" id="A0A0E9QHU9"/>
<sequence>MIEGSNSILYITLATGIINTWTMFFLKTPNQDYENKTKTILKDLLLATFMIHTGV</sequence>
<dbReference type="EMBL" id="GBXM01092904">
    <property type="protein sequence ID" value="JAH15673.1"/>
    <property type="molecule type" value="Transcribed_RNA"/>
</dbReference>
<proteinExistence type="predicted"/>
<name>A0A0E9QHU9_ANGAN</name>
<reference evidence="2" key="1">
    <citation type="submission" date="2014-11" db="EMBL/GenBank/DDBJ databases">
        <authorList>
            <person name="Amaro Gonzalez C."/>
        </authorList>
    </citation>
    <scope>NUCLEOTIDE SEQUENCE</scope>
</reference>
<reference evidence="2" key="2">
    <citation type="journal article" date="2015" name="Fish Shellfish Immunol.">
        <title>Early steps in the European eel (Anguilla anguilla)-Vibrio vulnificus interaction in the gills: Role of the RtxA13 toxin.</title>
        <authorList>
            <person name="Callol A."/>
            <person name="Pajuelo D."/>
            <person name="Ebbesson L."/>
            <person name="Teles M."/>
            <person name="MacKenzie S."/>
            <person name="Amaro C."/>
        </authorList>
    </citation>
    <scope>NUCLEOTIDE SEQUENCE</scope>
</reference>
<feature type="transmembrane region" description="Helical" evidence="1">
    <location>
        <begin position="7"/>
        <end position="26"/>
    </location>
</feature>
<keyword evidence="1" id="KW-0812">Transmembrane</keyword>
<protein>
    <submittedName>
        <fullName evidence="2">Uncharacterized protein</fullName>
    </submittedName>
</protein>
<organism evidence="2">
    <name type="scientific">Anguilla anguilla</name>
    <name type="common">European freshwater eel</name>
    <name type="synonym">Muraena anguilla</name>
    <dbReference type="NCBI Taxonomy" id="7936"/>
    <lineage>
        <taxon>Eukaryota</taxon>
        <taxon>Metazoa</taxon>
        <taxon>Chordata</taxon>
        <taxon>Craniata</taxon>
        <taxon>Vertebrata</taxon>
        <taxon>Euteleostomi</taxon>
        <taxon>Actinopterygii</taxon>
        <taxon>Neopterygii</taxon>
        <taxon>Teleostei</taxon>
        <taxon>Anguilliformes</taxon>
        <taxon>Anguillidae</taxon>
        <taxon>Anguilla</taxon>
    </lineage>
</organism>
<keyword evidence="1" id="KW-1133">Transmembrane helix</keyword>
<keyword evidence="1" id="KW-0472">Membrane</keyword>
<accession>A0A0E9QHU9</accession>
<evidence type="ECO:0000313" key="2">
    <source>
        <dbReference type="EMBL" id="JAH15673.1"/>
    </source>
</evidence>
<evidence type="ECO:0000256" key="1">
    <source>
        <dbReference type="SAM" id="Phobius"/>
    </source>
</evidence>